<name>A0ABY9TSC3_9GAMM</name>
<evidence type="ECO:0000313" key="2">
    <source>
        <dbReference type="EMBL" id="WNC71697.1"/>
    </source>
</evidence>
<reference evidence="3" key="1">
    <citation type="submission" date="2023-09" db="EMBL/GenBank/DDBJ databases">
        <authorList>
            <person name="Li S."/>
            <person name="Li X."/>
            <person name="Zhang C."/>
            <person name="Zhao Z."/>
        </authorList>
    </citation>
    <scope>NUCLEOTIDE SEQUENCE [LARGE SCALE GENOMIC DNA]</scope>
    <source>
        <strain evidence="3">SQ149</strain>
    </source>
</reference>
<dbReference type="InterPro" id="IPR026387">
    <property type="entry name" value="OMP_w_GlyGly"/>
</dbReference>
<gene>
    <name evidence="2" type="ORF">RGQ13_16475</name>
</gene>
<proteinExistence type="predicted"/>
<feature type="signal peptide" evidence="1">
    <location>
        <begin position="1"/>
        <end position="21"/>
    </location>
</feature>
<keyword evidence="3" id="KW-1185">Reference proteome</keyword>
<feature type="chain" id="PRO_5045387766" evidence="1">
    <location>
        <begin position="22"/>
        <end position="242"/>
    </location>
</feature>
<dbReference type="Proteomes" id="UP001258994">
    <property type="component" value="Chromosome"/>
</dbReference>
<keyword evidence="1" id="KW-0732">Signal</keyword>
<dbReference type="EMBL" id="CP134145">
    <property type="protein sequence ID" value="WNC71697.1"/>
    <property type="molecule type" value="Genomic_DNA"/>
</dbReference>
<accession>A0ABY9TSC3</accession>
<dbReference type="NCBIfam" id="TIGR04219">
    <property type="entry name" value="OMP_w_GlyGly"/>
    <property type="match status" value="1"/>
</dbReference>
<protein>
    <submittedName>
        <fullName evidence="2">TIGR04219 family outer membrane beta-barrel protein</fullName>
    </submittedName>
</protein>
<evidence type="ECO:0000313" key="3">
    <source>
        <dbReference type="Proteomes" id="UP001258994"/>
    </source>
</evidence>
<organism evidence="2 3">
    <name type="scientific">Thalassotalea psychrophila</name>
    <dbReference type="NCBI Taxonomy" id="3065647"/>
    <lineage>
        <taxon>Bacteria</taxon>
        <taxon>Pseudomonadati</taxon>
        <taxon>Pseudomonadota</taxon>
        <taxon>Gammaproteobacteria</taxon>
        <taxon>Alteromonadales</taxon>
        <taxon>Colwelliaceae</taxon>
        <taxon>Thalassotalea</taxon>
    </lineage>
</organism>
<evidence type="ECO:0000256" key="1">
    <source>
        <dbReference type="SAM" id="SignalP"/>
    </source>
</evidence>
<dbReference type="RefSeq" id="WP_348390831.1">
    <property type="nucleotide sequence ID" value="NZ_CP134145.1"/>
</dbReference>
<sequence>MKKTAALISSLMLLTSTTAAADAIGVYVGAQGWDMAAEGSHGDNNDLIEYNFKDESQGRFYIAFEHPVPFIPNIKIAHSELMTKGLEVDTNNEFANLVVEGSEVDFTYTDYTLYYELFDNGLFSFDFGLTAKDFEGELLTSDTMGLDEDSVEEIIPMLYASAQVAFPGTGLSVFAEGNFLSIDDHTLADYQLGVSYALLDNMLVDVNLQAGYRVVDLELDDLDDVYADLEFDGAFAGVEVHF</sequence>